<proteinExistence type="predicted"/>
<dbReference type="Proteomes" id="UP000077177">
    <property type="component" value="Chromosome"/>
</dbReference>
<dbReference type="STRING" id="1492898.SY85_08725"/>
<dbReference type="AlphaFoldDB" id="A0A172TUW8"/>
<sequence length="156" mass="17922">MKSFLFPFLLLLCSFQDPGYSSYCNNRFSFCIEYPTGFNKQQKPDNDDGMIFLSADKKTEVRAFGSLATEPFNELSQELEMAIDNKNVTYKTVKKDWFIISGTDKNGNIFYRKTVKKKINYMGTGETEVFQTLMITYPTSQKDVYSSFCSTIAKSL</sequence>
<name>A0A172TUW8_9BACT</name>
<organism evidence="1 2">
    <name type="scientific">Flavisolibacter tropicus</name>
    <dbReference type="NCBI Taxonomy" id="1492898"/>
    <lineage>
        <taxon>Bacteria</taxon>
        <taxon>Pseudomonadati</taxon>
        <taxon>Bacteroidota</taxon>
        <taxon>Chitinophagia</taxon>
        <taxon>Chitinophagales</taxon>
        <taxon>Chitinophagaceae</taxon>
        <taxon>Flavisolibacter</taxon>
    </lineage>
</organism>
<dbReference type="OrthoDB" id="1493140at2"/>
<reference evidence="2" key="1">
    <citation type="submission" date="2015-01" db="EMBL/GenBank/DDBJ databases">
        <title>Flavisolibacter sp./LCS9/ whole genome sequencing.</title>
        <authorList>
            <person name="Kim M.K."/>
            <person name="Srinivasan S."/>
            <person name="Lee J.-J."/>
        </authorList>
    </citation>
    <scope>NUCLEOTIDE SEQUENCE [LARGE SCALE GENOMIC DNA]</scope>
    <source>
        <strain evidence="2">LCS9</strain>
    </source>
</reference>
<gene>
    <name evidence="1" type="ORF">SY85_08725</name>
</gene>
<reference evidence="1 2" key="2">
    <citation type="journal article" date="2016" name="Int. J. Syst. Evol. Microbiol.">
        <title>Flavisolibacter tropicus sp. nov., isolated from tropical soil.</title>
        <authorList>
            <person name="Lee J.J."/>
            <person name="Kang M.S."/>
            <person name="Kim G.S."/>
            <person name="Lee C.S."/>
            <person name="Lim S."/>
            <person name="Lee J."/>
            <person name="Roh S.H."/>
            <person name="Kang H."/>
            <person name="Ha J.M."/>
            <person name="Bae S."/>
            <person name="Jung H.Y."/>
            <person name="Kim M.K."/>
        </authorList>
    </citation>
    <scope>NUCLEOTIDE SEQUENCE [LARGE SCALE GENOMIC DNA]</scope>
    <source>
        <strain evidence="1 2">LCS9</strain>
    </source>
</reference>
<dbReference type="EMBL" id="CP011390">
    <property type="protein sequence ID" value="ANE50573.1"/>
    <property type="molecule type" value="Genomic_DNA"/>
</dbReference>
<dbReference type="RefSeq" id="WP_066403637.1">
    <property type="nucleotide sequence ID" value="NZ_CP011390.1"/>
</dbReference>
<accession>A0A172TUW8</accession>
<evidence type="ECO:0000313" key="2">
    <source>
        <dbReference type="Proteomes" id="UP000077177"/>
    </source>
</evidence>
<evidence type="ECO:0008006" key="3">
    <source>
        <dbReference type="Google" id="ProtNLM"/>
    </source>
</evidence>
<evidence type="ECO:0000313" key="1">
    <source>
        <dbReference type="EMBL" id="ANE50573.1"/>
    </source>
</evidence>
<protein>
    <recommendedName>
        <fullName evidence="3">PsbP C-terminal domain-containing protein</fullName>
    </recommendedName>
</protein>
<keyword evidence="2" id="KW-1185">Reference proteome</keyword>
<dbReference type="KEGG" id="fla:SY85_08725"/>